<dbReference type="PANTHER" id="PTHR43669:SF3">
    <property type="entry name" value="ALCOHOL DEHYDROGENASE, PUTATIVE (AFU_ORTHOLOGUE AFUA_3G03445)-RELATED"/>
    <property type="match status" value="1"/>
</dbReference>
<dbReference type="Proteomes" id="UP000019486">
    <property type="component" value="Unassembled WGS sequence"/>
</dbReference>
<dbReference type="Gene3D" id="3.40.50.720">
    <property type="entry name" value="NAD(P)-binding Rossmann-like Domain"/>
    <property type="match status" value="1"/>
</dbReference>
<evidence type="ECO:0000256" key="2">
    <source>
        <dbReference type="ARBA" id="ARBA00023002"/>
    </source>
</evidence>
<dbReference type="InterPro" id="IPR002347">
    <property type="entry name" value="SDR_fam"/>
</dbReference>
<dbReference type="InterPro" id="IPR057326">
    <property type="entry name" value="KR_dom"/>
</dbReference>
<accession>W9H1D9</accession>
<keyword evidence="5" id="KW-1185">Reference proteome</keyword>
<reference evidence="4 5" key="1">
    <citation type="submission" date="2013-08" db="EMBL/GenBank/DDBJ databases">
        <title>The genome sequence of Skermanella stibiiresistens.</title>
        <authorList>
            <person name="Zhu W."/>
            <person name="Wang G."/>
        </authorList>
    </citation>
    <scope>NUCLEOTIDE SEQUENCE [LARGE SCALE GENOMIC DNA]</scope>
    <source>
        <strain evidence="4 5">SB22</strain>
    </source>
</reference>
<dbReference type="SUPFAM" id="SSF51735">
    <property type="entry name" value="NAD(P)-binding Rossmann-fold domains"/>
    <property type="match status" value="1"/>
</dbReference>
<dbReference type="OrthoDB" id="9790785at2"/>
<comment type="caution">
    <text evidence="4">The sequence shown here is derived from an EMBL/GenBank/DDBJ whole genome shotgun (WGS) entry which is preliminary data.</text>
</comment>
<keyword evidence="2" id="KW-0560">Oxidoreductase</keyword>
<organism evidence="4 5">
    <name type="scientific">Skermanella stibiiresistens SB22</name>
    <dbReference type="NCBI Taxonomy" id="1385369"/>
    <lineage>
        <taxon>Bacteria</taxon>
        <taxon>Pseudomonadati</taxon>
        <taxon>Pseudomonadota</taxon>
        <taxon>Alphaproteobacteria</taxon>
        <taxon>Rhodospirillales</taxon>
        <taxon>Azospirillaceae</taxon>
        <taxon>Skermanella</taxon>
    </lineage>
</organism>
<dbReference type="InterPro" id="IPR020904">
    <property type="entry name" value="Sc_DH/Rdtase_CS"/>
</dbReference>
<dbReference type="InterPro" id="IPR036291">
    <property type="entry name" value="NAD(P)-bd_dom_sf"/>
</dbReference>
<dbReference type="SMART" id="SM00822">
    <property type="entry name" value="PKS_KR"/>
    <property type="match status" value="1"/>
</dbReference>
<dbReference type="PRINTS" id="PR00081">
    <property type="entry name" value="GDHRDH"/>
</dbReference>
<dbReference type="EMBL" id="AVFL01000009">
    <property type="protein sequence ID" value="EWY40000.1"/>
    <property type="molecule type" value="Genomic_DNA"/>
</dbReference>
<feature type="domain" description="Ketoreductase" evidence="3">
    <location>
        <begin position="9"/>
        <end position="194"/>
    </location>
</feature>
<dbReference type="CDD" id="cd05233">
    <property type="entry name" value="SDR_c"/>
    <property type="match status" value="1"/>
</dbReference>
<proteinExistence type="inferred from homology"/>
<dbReference type="RefSeq" id="WP_037452715.1">
    <property type="nucleotide sequence ID" value="NZ_AVFL01000009.1"/>
</dbReference>
<evidence type="ECO:0000259" key="3">
    <source>
        <dbReference type="SMART" id="SM00822"/>
    </source>
</evidence>
<dbReference type="PROSITE" id="PS00061">
    <property type="entry name" value="ADH_SHORT"/>
    <property type="match status" value="1"/>
</dbReference>
<protein>
    <submittedName>
        <fullName evidence="4">Oxidoreductase</fullName>
    </submittedName>
</protein>
<comment type="similarity">
    <text evidence="1">Belongs to the short-chain dehydrogenases/reductases (SDR) family.</text>
</comment>
<sequence>MPEPRLSNRVALITGASRGIGAAVAERFAAEGAHVILAARTVGGLEEVDDRVRAKGGTATLVPVDLMDHDKIDQLGQSIFERFGRLDIAVGNAAMLGDLSPMSHYAPKVWDRVFSLNVTANYRLIRSLDRLLRGSDAGRALFVTSGVARNAVAYFGAYAASKAALETMVKMYALEVATTPLKVNLIDPGVIRTKLRAQGFPGEDPMVHPAPEDITDRFVELAEPAYRRHGEIVPV</sequence>
<dbReference type="STRING" id="1385369.N825_03145"/>
<evidence type="ECO:0000313" key="5">
    <source>
        <dbReference type="Proteomes" id="UP000019486"/>
    </source>
</evidence>
<gene>
    <name evidence="4" type="ORF">N825_03145</name>
</gene>
<dbReference type="GO" id="GO:0016491">
    <property type="term" value="F:oxidoreductase activity"/>
    <property type="evidence" value="ECO:0007669"/>
    <property type="project" value="UniProtKB-KW"/>
</dbReference>
<dbReference type="AlphaFoldDB" id="W9H1D9"/>
<dbReference type="Pfam" id="PF00106">
    <property type="entry name" value="adh_short"/>
    <property type="match status" value="1"/>
</dbReference>
<name>W9H1D9_9PROT</name>
<evidence type="ECO:0000256" key="1">
    <source>
        <dbReference type="ARBA" id="ARBA00006484"/>
    </source>
</evidence>
<evidence type="ECO:0000313" key="4">
    <source>
        <dbReference type="EMBL" id="EWY40000.1"/>
    </source>
</evidence>
<dbReference type="PANTHER" id="PTHR43669">
    <property type="entry name" value="5-KETO-D-GLUCONATE 5-REDUCTASE"/>
    <property type="match status" value="1"/>
</dbReference>